<protein>
    <submittedName>
        <fullName evidence="2">Uncharacterized protein</fullName>
    </submittedName>
</protein>
<feature type="compositionally biased region" description="Basic residues" evidence="1">
    <location>
        <begin position="91"/>
        <end position="102"/>
    </location>
</feature>
<sequence length="102" mass="11881">VKSYGNTGTPITMDMGGWNIYYREPICGGNRMAFHKTDTLLNAVAEFNTIQRTSGFDTPLRIERMDVFGNHTDTWTMDGRYGVPRHTISNRPRRQRRTRRSR</sequence>
<evidence type="ECO:0000313" key="2">
    <source>
        <dbReference type="EMBL" id="SVD29145.1"/>
    </source>
</evidence>
<feature type="region of interest" description="Disordered" evidence="1">
    <location>
        <begin position="79"/>
        <end position="102"/>
    </location>
</feature>
<organism evidence="2">
    <name type="scientific">marine metagenome</name>
    <dbReference type="NCBI Taxonomy" id="408172"/>
    <lineage>
        <taxon>unclassified sequences</taxon>
        <taxon>metagenomes</taxon>
        <taxon>ecological metagenomes</taxon>
    </lineage>
</organism>
<proteinExistence type="predicted"/>
<evidence type="ECO:0000256" key="1">
    <source>
        <dbReference type="SAM" id="MobiDB-lite"/>
    </source>
</evidence>
<name>A0A382U5G1_9ZZZZ</name>
<gene>
    <name evidence="2" type="ORF">METZ01_LOCUS381999</name>
</gene>
<feature type="non-terminal residue" evidence="2">
    <location>
        <position position="1"/>
    </location>
</feature>
<reference evidence="2" key="1">
    <citation type="submission" date="2018-05" db="EMBL/GenBank/DDBJ databases">
        <authorList>
            <person name="Lanie J.A."/>
            <person name="Ng W.-L."/>
            <person name="Kazmierczak K.M."/>
            <person name="Andrzejewski T.M."/>
            <person name="Davidsen T.M."/>
            <person name="Wayne K.J."/>
            <person name="Tettelin H."/>
            <person name="Glass J.I."/>
            <person name="Rusch D."/>
            <person name="Podicherti R."/>
            <person name="Tsui H.-C.T."/>
            <person name="Winkler M.E."/>
        </authorList>
    </citation>
    <scope>NUCLEOTIDE SEQUENCE</scope>
</reference>
<dbReference type="EMBL" id="UINC01141422">
    <property type="protein sequence ID" value="SVD29145.1"/>
    <property type="molecule type" value="Genomic_DNA"/>
</dbReference>
<dbReference type="AlphaFoldDB" id="A0A382U5G1"/>
<accession>A0A382U5G1</accession>